<organism evidence="2">
    <name type="scientific">Arundo donax</name>
    <name type="common">Giant reed</name>
    <name type="synonym">Donax arundinaceus</name>
    <dbReference type="NCBI Taxonomy" id="35708"/>
    <lineage>
        <taxon>Eukaryota</taxon>
        <taxon>Viridiplantae</taxon>
        <taxon>Streptophyta</taxon>
        <taxon>Embryophyta</taxon>
        <taxon>Tracheophyta</taxon>
        <taxon>Spermatophyta</taxon>
        <taxon>Magnoliopsida</taxon>
        <taxon>Liliopsida</taxon>
        <taxon>Poales</taxon>
        <taxon>Poaceae</taxon>
        <taxon>PACMAD clade</taxon>
        <taxon>Arundinoideae</taxon>
        <taxon>Arundineae</taxon>
        <taxon>Arundo</taxon>
    </lineage>
</organism>
<proteinExistence type="predicted"/>
<evidence type="ECO:0000313" key="2">
    <source>
        <dbReference type="EMBL" id="JAE20860.1"/>
    </source>
</evidence>
<keyword evidence="1" id="KW-1133">Transmembrane helix</keyword>
<sequence length="40" mass="4542">MRKNSGLGNDHQAGRRFRSNFLRGNTSSVIFGHFTYLVLS</sequence>
<protein>
    <submittedName>
        <fullName evidence="2">Uncharacterized protein</fullName>
    </submittedName>
</protein>
<evidence type="ECO:0000256" key="1">
    <source>
        <dbReference type="SAM" id="Phobius"/>
    </source>
</evidence>
<keyword evidence="1" id="KW-0472">Membrane</keyword>
<reference evidence="2" key="2">
    <citation type="journal article" date="2015" name="Data Brief">
        <title>Shoot transcriptome of the giant reed, Arundo donax.</title>
        <authorList>
            <person name="Barrero R.A."/>
            <person name="Guerrero F.D."/>
            <person name="Moolhuijzen P."/>
            <person name="Goolsby J.A."/>
            <person name="Tidwell J."/>
            <person name="Bellgard S.E."/>
            <person name="Bellgard M.I."/>
        </authorList>
    </citation>
    <scope>NUCLEOTIDE SEQUENCE</scope>
    <source>
        <tissue evidence="2">Shoot tissue taken approximately 20 cm above the soil surface</tissue>
    </source>
</reference>
<name>A0A0A9G705_ARUDO</name>
<dbReference type="AlphaFoldDB" id="A0A0A9G705"/>
<feature type="transmembrane region" description="Helical" evidence="1">
    <location>
        <begin position="21"/>
        <end position="39"/>
    </location>
</feature>
<reference evidence="2" key="1">
    <citation type="submission" date="2014-09" db="EMBL/GenBank/DDBJ databases">
        <authorList>
            <person name="Magalhaes I.L.F."/>
            <person name="Oliveira U."/>
            <person name="Santos F.R."/>
            <person name="Vidigal T.H.D.A."/>
            <person name="Brescovit A.D."/>
            <person name="Santos A.J."/>
        </authorList>
    </citation>
    <scope>NUCLEOTIDE SEQUENCE</scope>
    <source>
        <tissue evidence="2">Shoot tissue taken approximately 20 cm above the soil surface</tissue>
    </source>
</reference>
<keyword evidence="1" id="KW-0812">Transmembrane</keyword>
<dbReference type="EMBL" id="GBRH01177036">
    <property type="protein sequence ID" value="JAE20860.1"/>
    <property type="molecule type" value="Transcribed_RNA"/>
</dbReference>
<accession>A0A0A9G705</accession>